<keyword evidence="2" id="KW-1185">Reference proteome</keyword>
<dbReference type="Proteomes" id="UP000076798">
    <property type="component" value="Unassembled WGS sequence"/>
</dbReference>
<proteinExistence type="predicted"/>
<dbReference type="EMBL" id="KV428336">
    <property type="protein sequence ID" value="KZT32421.1"/>
    <property type="molecule type" value="Genomic_DNA"/>
</dbReference>
<organism evidence="1 2">
    <name type="scientific">Sistotremastrum suecicum HHB10207 ss-3</name>
    <dbReference type="NCBI Taxonomy" id="1314776"/>
    <lineage>
        <taxon>Eukaryota</taxon>
        <taxon>Fungi</taxon>
        <taxon>Dikarya</taxon>
        <taxon>Basidiomycota</taxon>
        <taxon>Agaricomycotina</taxon>
        <taxon>Agaricomycetes</taxon>
        <taxon>Sistotremastrales</taxon>
        <taxon>Sistotremastraceae</taxon>
        <taxon>Sistotremastrum</taxon>
    </lineage>
</organism>
<evidence type="ECO:0000313" key="2">
    <source>
        <dbReference type="Proteomes" id="UP000076798"/>
    </source>
</evidence>
<evidence type="ECO:0000313" key="1">
    <source>
        <dbReference type="EMBL" id="KZT32421.1"/>
    </source>
</evidence>
<accession>A0A165XQ20</accession>
<dbReference type="AlphaFoldDB" id="A0A165XQ20"/>
<reference evidence="1 2" key="1">
    <citation type="journal article" date="2016" name="Mol. Biol. Evol.">
        <title>Comparative Genomics of Early-Diverging Mushroom-Forming Fungi Provides Insights into the Origins of Lignocellulose Decay Capabilities.</title>
        <authorList>
            <person name="Nagy L.G."/>
            <person name="Riley R."/>
            <person name="Tritt A."/>
            <person name="Adam C."/>
            <person name="Daum C."/>
            <person name="Floudas D."/>
            <person name="Sun H."/>
            <person name="Yadav J.S."/>
            <person name="Pangilinan J."/>
            <person name="Larsson K.H."/>
            <person name="Matsuura K."/>
            <person name="Barry K."/>
            <person name="Labutti K."/>
            <person name="Kuo R."/>
            <person name="Ohm R.A."/>
            <person name="Bhattacharya S.S."/>
            <person name="Shirouzu T."/>
            <person name="Yoshinaga Y."/>
            <person name="Martin F.M."/>
            <person name="Grigoriev I.V."/>
            <person name="Hibbett D.S."/>
        </authorList>
    </citation>
    <scope>NUCLEOTIDE SEQUENCE [LARGE SCALE GENOMIC DNA]</scope>
    <source>
        <strain evidence="1 2">HHB10207 ss-3</strain>
    </source>
</reference>
<protein>
    <submittedName>
        <fullName evidence="1">Uncharacterized protein</fullName>
    </submittedName>
</protein>
<gene>
    <name evidence="1" type="ORF">SISSUDRAFT_1037753</name>
</gene>
<name>A0A165XQ20_9AGAM</name>
<sequence length="336" mass="37619">MSIHDFTLRTRAVAQAKERHPLDSPLMLANHVEWHNNLLVSEQEVASICAPVDAGIGRDIAAAQQRLGHVRQPHAQGVHDVWISETVSLSREHGISLSYAMDEASQYLFFMSVHITEDTHACALGLLDAIQGHGVCPRRYRCIPNHNLIPARHSYISVRSTISDVETDDSAFSWIDPCENKRHNIFKAQCETMLFGSLRHDFTRLLKTYADRLGIMQLFDGSIEAEIVLGLIIAETQADANVFVEMWNAVRHGTGLRYPSGIPQDIIANPENFSTADLGLAFNPAKISGFLPQINWRIPTPNMLLSRAQRLAYDWSATHNHTWPMANPPPPPQGRQ</sequence>